<keyword evidence="3" id="KW-1185">Reference proteome</keyword>
<organism evidence="2 3">
    <name type="scientific">Acinetobacter nematophilus</name>
    <dbReference type="NCBI Taxonomy" id="2994642"/>
    <lineage>
        <taxon>Bacteria</taxon>
        <taxon>Pseudomonadati</taxon>
        <taxon>Pseudomonadota</taxon>
        <taxon>Gammaproteobacteria</taxon>
        <taxon>Moraxellales</taxon>
        <taxon>Moraxellaceae</taxon>
        <taxon>Acinetobacter</taxon>
    </lineage>
</organism>
<dbReference type="AlphaFoldDB" id="A0A9X3IJI1"/>
<reference evidence="2" key="1">
    <citation type="submission" date="2022-11" db="EMBL/GenBank/DDBJ databases">
        <title>Biodiversity and phylogenetic relationships of bacteria.</title>
        <authorList>
            <person name="Machado R.A.R."/>
            <person name="Bhat A."/>
            <person name="Loulou A."/>
            <person name="Kallel S."/>
        </authorList>
    </citation>
    <scope>NUCLEOTIDE SEQUENCE</scope>
    <source>
        <strain evidence="2">A-IN1</strain>
    </source>
</reference>
<dbReference type="RefSeq" id="WP_266131857.1">
    <property type="nucleotide sequence ID" value="NZ_JAPKMY010000018.1"/>
</dbReference>
<dbReference type="Proteomes" id="UP001146019">
    <property type="component" value="Unassembled WGS sequence"/>
</dbReference>
<feature type="compositionally biased region" description="Polar residues" evidence="1">
    <location>
        <begin position="65"/>
        <end position="76"/>
    </location>
</feature>
<name>A0A9X3IJI1_9GAMM</name>
<evidence type="ECO:0000313" key="2">
    <source>
        <dbReference type="EMBL" id="MCX5469975.1"/>
    </source>
</evidence>
<feature type="region of interest" description="Disordered" evidence="1">
    <location>
        <begin position="41"/>
        <end position="93"/>
    </location>
</feature>
<dbReference type="EMBL" id="JAPKMY010000018">
    <property type="protein sequence ID" value="MCX5469975.1"/>
    <property type="molecule type" value="Genomic_DNA"/>
</dbReference>
<protein>
    <submittedName>
        <fullName evidence="2">Uncharacterized protein</fullName>
    </submittedName>
</protein>
<evidence type="ECO:0000313" key="3">
    <source>
        <dbReference type="Proteomes" id="UP001146019"/>
    </source>
</evidence>
<gene>
    <name evidence="2" type="ORF">OSH00_19845</name>
</gene>
<evidence type="ECO:0000256" key="1">
    <source>
        <dbReference type="SAM" id="MobiDB-lite"/>
    </source>
</evidence>
<proteinExistence type="predicted"/>
<comment type="caution">
    <text evidence="2">The sequence shown here is derived from an EMBL/GenBank/DDBJ whole genome shotgun (WGS) entry which is preliminary data.</text>
</comment>
<sequence>MNNIKSPKKPLWKSKAVIFATIFSCLFLLFFYMAVSNEPDYMPSQQNKSTTHSTTHTESEQSNHDMQMSNPQMKNMSHNDRHIQRSHSVINHE</sequence>
<feature type="compositionally biased region" description="Low complexity" evidence="1">
    <location>
        <begin position="44"/>
        <end position="54"/>
    </location>
</feature>
<accession>A0A9X3IJI1</accession>